<sequence length="132" mass="14394">MHRTAPGEDREITIVGADMLSGETTVIDGMTLDIVQTQLQILTEDGSVEYQSRGVQYLNRELGLFFLGPEEVLDDTGEATPYDNSPVDFIHPGEPGFAQTLPLYECDQQKAGFTPAPAAPTPGLEETDHDQI</sequence>
<evidence type="ECO:0000256" key="1">
    <source>
        <dbReference type="SAM" id="MobiDB-lite"/>
    </source>
</evidence>
<dbReference type="EMBL" id="AAMT01000008">
    <property type="protein sequence ID" value="EAQ12668.1"/>
    <property type="molecule type" value="Genomic_DNA"/>
</dbReference>
<reference evidence="2 3" key="1">
    <citation type="journal article" date="2010" name="J. Bacteriol.">
        <title>Genome sequences of Pelagibaca bermudensis HTCC2601T and Maritimibacter alkaliphilus HTCC2654T, the type strains of two marine Roseobacter genera.</title>
        <authorList>
            <person name="Thrash J.C."/>
            <person name="Cho J.C."/>
            <person name="Ferriera S."/>
            <person name="Johnson J."/>
            <person name="Vergin K.L."/>
            <person name="Giovannoni S.J."/>
        </authorList>
    </citation>
    <scope>NUCLEOTIDE SEQUENCE [LARGE SCALE GENOMIC DNA]</scope>
    <source>
        <strain evidence="2 3">HTCC2654</strain>
    </source>
</reference>
<dbReference type="HOGENOM" id="CLU_1914547_0_0_5"/>
<evidence type="ECO:0000313" key="2">
    <source>
        <dbReference type="EMBL" id="EAQ12668.1"/>
    </source>
</evidence>
<gene>
    <name evidence="2" type="ORF">RB2654_15320</name>
</gene>
<keyword evidence="3" id="KW-1185">Reference proteome</keyword>
<evidence type="ECO:0000313" key="3">
    <source>
        <dbReference type="Proteomes" id="UP000002931"/>
    </source>
</evidence>
<proteinExistence type="predicted"/>
<name>A3VHB3_9RHOB</name>
<accession>A3VHB3</accession>
<dbReference type="AlphaFoldDB" id="A3VHB3"/>
<organism evidence="2 3">
    <name type="scientific">Maritimibacter alkaliphilus HTCC2654</name>
    <dbReference type="NCBI Taxonomy" id="314271"/>
    <lineage>
        <taxon>Bacteria</taxon>
        <taxon>Pseudomonadati</taxon>
        <taxon>Pseudomonadota</taxon>
        <taxon>Alphaproteobacteria</taxon>
        <taxon>Rhodobacterales</taxon>
        <taxon>Roseobacteraceae</taxon>
        <taxon>Maritimibacter</taxon>
    </lineage>
</organism>
<comment type="caution">
    <text evidence="2">The sequence shown here is derived from an EMBL/GenBank/DDBJ whole genome shotgun (WGS) entry which is preliminary data.</text>
</comment>
<dbReference type="Proteomes" id="UP000002931">
    <property type="component" value="Unassembled WGS sequence"/>
</dbReference>
<protein>
    <submittedName>
        <fullName evidence="2">Uncharacterized protein</fullName>
    </submittedName>
</protein>
<dbReference type="STRING" id="314271.RB2654_15320"/>
<feature type="region of interest" description="Disordered" evidence="1">
    <location>
        <begin position="108"/>
        <end position="132"/>
    </location>
</feature>